<dbReference type="UniPathway" id="UPA00143"/>
<name>A0A183P635_9TREM</name>
<dbReference type="SUPFAM" id="SSF81383">
    <property type="entry name" value="F-box domain"/>
    <property type="match status" value="1"/>
</dbReference>
<evidence type="ECO:0000256" key="4">
    <source>
        <dbReference type="ARBA" id="ARBA00023242"/>
    </source>
</evidence>
<gene>
    <name evidence="5" type="ORF">SMTD_LOCUS9821</name>
</gene>
<dbReference type="GO" id="GO:0016567">
    <property type="term" value="P:protein ubiquitination"/>
    <property type="evidence" value="ECO:0007669"/>
    <property type="project" value="UniProtKB-UniPathway"/>
</dbReference>
<keyword evidence="6" id="KW-1185">Reference proteome</keyword>
<dbReference type="AlphaFoldDB" id="A0A183P635"/>
<dbReference type="InterPro" id="IPR001810">
    <property type="entry name" value="F-box_dom"/>
</dbReference>
<dbReference type="PANTHER" id="PTHR13123">
    <property type="entry name" value="LD30288P"/>
    <property type="match status" value="1"/>
</dbReference>
<keyword evidence="4" id="KW-0539">Nucleus</keyword>
<dbReference type="Pfam" id="PF12937">
    <property type="entry name" value="F-box-like"/>
    <property type="match status" value="1"/>
</dbReference>
<sequence length="403" mass="47139">MPFLSPDWRCPGDQWLKTNESGSMWENAKIYRLRMFETINENVVKRLCRQTLEDEMKSTPYVSEYLKAVFYQPYIHLQAGTTREIATTTTISEALLKLDTKAALRDIRRFDYICKIIELLISEHFHRLAGRLQLFLIELLKEVLKQVQASCNQTERFRKLLDALRENLEKNEYDHIGSALLWQNHKKALNEMYIRIDEFDIEKKIQSFTTCPPYKLRSLSVRENSSEEGIKLERLPSECLTHVLTYINSPQDLETASLASSALASVVADKYFWKTLTLAHFDISQIPTVNYGLPGWHTRSPASIDDCDWKRAYVRLLKIYGDNHIYPAKLAVCEVCFCLFWPVSHIPNFLSLYIYIYLSNVYWYSNCLITNSEKQPVSLILFTYFYLITCIRVYKGDENGPHK</sequence>
<comment type="subcellular location">
    <subcellularLocation>
        <location evidence="1">Nucleus</location>
    </subcellularLocation>
</comment>
<dbReference type="STRING" id="31246.A0A183P635"/>
<organism evidence="5 6">
    <name type="scientific">Schistosoma mattheei</name>
    <dbReference type="NCBI Taxonomy" id="31246"/>
    <lineage>
        <taxon>Eukaryota</taxon>
        <taxon>Metazoa</taxon>
        <taxon>Spiralia</taxon>
        <taxon>Lophotrochozoa</taxon>
        <taxon>Platyhelminthes</taxon>
        <taxon>Trematoda</taxon>
        <taxon>Digenea</taxon>
        <taxon>Strigeidida</taxon>
        <taxon>Schistosomatoidea</taxon>
        <taxon>Schistosomatidae</taxon>
        <taxon>Schistosoma</taxon>
    </lineage>
</organism>
<comment type="pathway">
    <text evidence="2">Protein modification; protein ubiquitination.</text>
</comment>
<dbReference type="Proteomes" id="UP000269396">
    <property type="component" value="Unassembled WGS sequence"/>
</dbReference>
<dbReference type="GO" id="GO:0005634">
    <property type="term" value="C:nucleus"/>
    <property type="evidence" value="ECO:0007669"/>
    <property type="project" value="UniProtKB-SubCell"/>
</dbReference>
<dbReference type="PROSITE" id="PS50181">
    <property type="entry name" value="FBOX"/>
    <property type="match status" value="1"/>
</dbReference>
<evidence type="ECO:0000313" key="6">
    <source>
        <dbReference type="Proteomes" id="UP000269396"/>
    </source>
</evidence>
<protein>
    <submittedName>
        <fullName evidence="5">Uncharacterized protein</fullName>
    </submittedName>
</protein>
<dbReference type="GO" id="GO:0005737">
    <property type="term" value="C:cytoplasm"/>
    <property type="evidence" value="ECO:0007669"/>
    <property type="project" value="TreeGrafter"/>
</dbReference>
<dbReference type="InterPro" id="IPR036047">
    <property type="entry name" value="F-box-like_dom_sf"/>
</dbReference>
<evidence type="ECO:0000256" key="1">
    <source>
        <dbReference type="ARBA" id="ARBA00004123"/>
    </source>
</evidence>
<accession>A0A183P635</accession>
<evidence type="ECO:0000256" key="3">
    <source>
        <dbReference type="ARBA" id="ARBA00022786"/>
    </source>
</evidence>
<dbReference type="Gene3D" id="1.20.1280.50">
    <property type="match status" value="1"/>
</dbReference>
<dbReference type="GO" id="GO:0019005">
    <property type="term" value="C:SCF ubiquitin ligase complex"/>
    <property type="evidence" value="ECO:0007669"/>
    <property type="project" value="TreeGrafter"/>
</dbReference>
<dbReference type="PANTHER" id="PTHR13123:SF7">
    <property type="entry name" value="LD30288P"/>
    <property type="match status" value="1"/>
</dbReference>
<reference evidence="5 6" key="1">
    <citation type="submission" date="2018-11" db="EMBL/GenBank/DDBJ databases">
        <authorList>
            <consortium name="Pathogen Informatics"/>
        </authorList>
    </citation>
    <scope>NUCLEOTIDE SEQUENCE [LARGE SCALE GENOMIC DNA]</scope>
    <source>
        <strain>Denwood</strain>
        <strain evidence="6">Zambia</strain>
    </source>
</reference>
<keyword evidence="3" id="KW-0833">Ubl conjugation pathway</keyword>
<evidence type="ECO:0000313" key="5">
    <source>
        <dbReference type="EMBL" id="VDP51638.1"/>
    </source>
</evidence>
<proteinExistence type="predicted"/>
<evidence type="ECO:0000256" key="2">
    <source>
        <dbReference type="ARBA" id="ARBA00004906"/>
    </source>
</evidence>
<dbReference type="EMBL" id="UZAL01030024">
    <property type="protein sequence ID" value="VDP51638.1"/>
    <property type="molecule type" value="Genomic_DNA"/>
</dbReference>
<dbReference type="InterPro" id="IPR040394">
    <property type="entry name" value="FBX25/32"/>
</dbReference>